<sequence length="72" mass="8539">MTSPNILNINFTASILYIYRVLNKIDEAIKSFIWKLLYFNKHNAATYNLRPYTMLSAVQYKLKMIRSEVNHP</sequence>
<protein>
    <submittedName>
        <fullName evidence="1">Uncharacterized protein</fullName>
    </submittedName>
</protein>
<dbReference type="AlphaFoldDB" id="A0A3D3FYT9"/>
<reference evidence="1 2" key="1">
    <citation type="journal article" date="2018" name="Nat. Biotechnol.">
        <title>A standardized bacterial taxonomy based on genome phylogeny substantially revises the tree of life.</title>
        <authorList>
            <person name="Parks D.H."/>
            <person name="Chuvochina M."/>
            <person name="Waite D.W."/>
            <person name="Rinke C."/>
            <person name="Skarshewski A."/>
            <person name="Chaumeil P.A."/>
            <person name="Hugenholtz P."/>
        </authorList>
    </citation>
    <scope>NUCLEOTIDE SEQUENCE [LARGE SCALE GENOMIC DNA]</scope>
    <source>
        <strain evidence="1">UBA10045</strain>
    </source>
</reference>
<dbReference type="EMBL" id="DPXL01000058">
    <property type="protein sequence ID" value="HCM30966.1"/>
    <property type="molecule type" value="Genomic_DNA"/>
</dbReference>
<accession>A0A3D3FYT9</accession>
<dbReference type="Proteomes" id="UP000262257">
    <property type="component" value="Unassembled WGS sequence"/>
</dbReference>
<organism evidence="1 2">
    <name type="scientific">Acinetobacter radioresistens</name>
    <dbReference type="NCBI Taxonomy" id="40216"/>
    <lineage>
        <taxon>Bacteria</taxon>
        <taxon>Pseudomonadati</taxon>
        <taxon>Pseudomonadota</taxon>
        <taxon>Gammaproteobacteria</taxon>
        <taxon>Moraxellales</taxon>
        <taxon>Moraxellaceae</taxon>
        <taxon>Acinetobacter</taxon>
    </lineage>
</organism>
<evidence type="ECO:0000313" key="2">
    <source>
        <dbReference type="Proteomes" id="UP000262257"/>
    </source>
</evidence>
<gene>
    <name evidence="1" type="ORF">DIC32_04565</name>
</gene>
<comment type="caution">
    <text evidence="1">The sequence shown here is derived from an EMBL/GenBank/DDBJ whole genome shotgun (WGS) entry which is preliminary data.</text>
</comment>
<evidence type="ECO:0000313" key="1">
    <source>
        <dbReference type="EMBL" id="HCM30966.1"/>
    </source>
</evidence>
<proteinExistence type="predicted"/>
<name>A0A3D3FYT9_ACIRA</name>